<dbReference type="Gene3D" id="3.90.550.10">
    <property type="entry name" value="Spore Coat Polysaccharide Biosynthesis Protein SpsA, Chain A"/>
    <property type="match status" value="1"/>
</dbReference>
<reference evidence="2 3" key="1">
    <citation type="submission" date="2019-01" db="EMBL/GenBank/DDBJ databases">
        <title>Coherence of Microcystis species and biogeography revealed through population genomics.</title>
        <authorList>
            <person name="Perez-Carrascal O.M."/>
            <person name="Terrat Y."/>
            <person name="Giani A."/>
            <person name="Fortin N."/>
            <person name="Tromas N."/>
            <person name="Shapiro B.J."/>
        </authorList>
    </citation>
    <scope>NUCLEOTIDE SEQUENCE [LARGE SCALE GENOMIC DNA]</scope>
    <source>
        <strain evidence="2">Mn_MB_F_20050700_S1D</strain>
    </source>
</reference>
<dbReference type="Pfam" id="PF00535">
    <property type="entry name" value="Glycos_transf_2"/>
    <property type="match status" value="1"/>
</dbReference>
<proteinExistence type="predicted"/>
<comment type="caution">
    <text evidence="2">The sequence shown here is derived from an EMBL/GenBank/DDBJ whole genome shotgun (WGS) entry which is preliminary data.</text>
</comment>
<evidence type="ECO:0000313" key="3">
    <source>
        <dbReference type="Proteomes" id="UP000319191"/>
    </source>
</evidence>
<accession>A0A552ICV0</accession>
<dbReference type="CDD" id="cd06433">
    <property type="entry name" value="GT_2_WfgS_like"/>
    <property type="match status" value="1"/>
</dbReference>
<dbReference type="Proteomes" id="UP000319191">
    <property type="component" value="Unassembled WGS sequence"/>
</dbReference>
<dbReference type="AlphaFoldDB" id="A0A552ICV0"/>
<evidence type="ECO:0000313" key="2">
    <source>
        <dbReference type="EMBL" id="TRU81289.1"/>
    </source>
</evidence>
<gene>
    <name evidence="2" type="ORF">EWV54_24150</name>
</gene>
<dbReference type="InterPro" id="IPR029044">
    <property type="entry name" value="Nucleotide-diphossugar_trans"/>
</dbReference>
<dbReference type="GO" id="GO:0016740">
    <property type="term" value="F:transferase activity"/>
    <property type="evidence" value="ECO:0007669"/>
    <property type="project" value="UniProtKB-KW"/>
</dbReference>
<feature type="domain" description="Glycosyltransferase 2-like" evidence="1">
    <location>
        <begin position="75"/>
        <end position="201"/>
    </location>
</feature>
<sequence>MTTINLNNEFSTNRRMTMEMPVIVNDPSSKVQSHLFLPSSPERKGEGGLRTKGYFKRSYDEASGLSDNSPLPLVTIITVVFNGEKYLEQTIQSVINQAYDNVEYIVIDGGSTDGTVDIIRKYENQIDYWVSEPDGGLYHAINKGITLCMGRLVGIIHAGDNYTLEAIVEVVEAYLKKTSAALFTGDCQCLFRDNYNWYIRSGNLGPLPYKTLPHPSTFVSLETYKKYGAFETSFKIASDYEFFCRCFAQSVEFIYINKTIAIMMNPGISNNYYMTAKEELMVRMRYLPKLLAIIIFLRSCLTITGHKALEYLGLWYLIEAKRHGSIG</sequence>
<name>A0A552ICV0_9CHRO</name>
<organism evidence="2 3">
    <name type="scientific">Microcystis novacekii Mn_MB_F_20050700_S1D</name>
    <dbReference type="NCBI Taxonomy" id="2486266"/>
    <lineage>
        <taxon>Bacteria</taxon>
        <taxon>Bacillati</taxon>
        <taxon>Cyanobacteriota</taxon>
        <taxon>Cyanophyceae</taxon>
        <taxon>Oscillatoriophycideae</taxon>
        <taxon>Chroococcales</taxon>
        <taxon>Microcystaceae</taxon>
        <taxon>Microcystis</taxon>
    </lineage>
</organism>
<dbReference type="InterPro" id="IPR001173">
    <property type="entry name" value="Glyco_trans_2-like"/>
</dbReference>
<keyword evidence="2" id="KW-0808">Transferase</keyword>
<dbReference type="SUPFAM" id="SSF53448">
    <property type="entry name" value="Nucleotide-diphospho-sugar transferases"/>
    <property type="match status" value="1"/>
</dbReference>
<dbReference type="PANTHER" id="PTHR22916:SF67">
    <property type="entry name" value="COLANIC ACID BIOSYNTHESIS GLYCOSYL TRANSFERASE WCAE-RELATED"/>
    <property type="match status" value="1"/>
</dbReference>
<protein>
    <submittedName>
        <fullName evidence="2">Glycosyltransferase</fullName>
    </submittedName>
</protein>
<dbReference type="EMBL" id="SFAV01000338">
    <property type="protein sequence ID" value="TRU81289.1"/>
    <property type="molecule type" value="Genomic_DNA"/>
</dbReference>
<evidence type="ECO:0000259" key="1">
    <source>
        <dbReference type="Pfam" id="PF00535"/>
    </source>
</evidence>
<dbReference type="PANTHER" id="PTHR22916">
    <property type="entry name" value="GLYCOSYLTRANSFERASE"/>
    <property type="match status" value="1"/>
</dbReference>